<dbReference type="Gene3D" id="2.60.40.4070">
    <property type="match status" value="1"/>
</dbReference>
<keyword evidence="1" id="KW-0732">Signal</keyword>
<dbReference type="AlphaFoldDB" id="A0A956NFU2"/>
<proteinExistence type="predicted"/>
<feature type="chain" id="PRO_5037040021" evidence="1">
    <location>
        <begin position="17"/>
        <end position="856"/>
    </location>
</feature>
<dbReference type="Proteomes" id="UP000739538">
    <property type="component" value="Unassembled WGS sequence"/>
</dbReference>
<evidence type="ECO:0000313" key="2">
    <source>
        <dbReference type="EMBL" id="MCA9758007.1"/>
    </source>
</evidence>
<gene>
    <name evidence="2" type="ORF">KDA27_19600</name>
</gene>
<dbReference type="InterPro" id="IPR026444">
    <property type="entry name" value="Secre_tail"/>
</dbReference>
<evidence type="ECO:0000313" key="3">
    <source>
        <dbReference type="Proteomes" id="UP000739538"/>
    </source>
</evidence>
<accession>A0A956NFU2</accession>
<dbReference type="NCBIfam" id="TIGR04183">
    <property type="entry name" value="Por_Secre_tail"/>
    <property type="match status" value="1"/>
</dbReference>
<dbReference type="EMBL" id="JAGQHS010000135">
    <property type="protein sequence ID" value="MCA9758007.1"/>
    <property type="molecule type" value="Genomic_DNA"/>
</dbReference>
<feature type="signal peptide" evidence="1">
    <location>
        <begin position="1"/>
        <end position="16"/>
    </location>
</feature>
<comment type="caution">
    <text evidence="2">The sequence shown here is derived from an EMBL/GenBank/DDBJ whole genome shotgun (WGS) entry which is preliminary data.</text>
</comment>
<name>A0A956NFU2_UNCEI</name>
<sequence>MTWLAGTFLLATMAAAATSSMDGPIPQDQDVFGGLDYEYSWDDGMSVGLLFDSGPPVPSPYGVCGACFGWSSTYYHTATDFDFTARRFNVPPDTYATSFRIWWAYGDEGPHPNSANHGGDAADFSSITLDLYEVDGFGGPGTFVTNLTGTWTTLDAPSFYKEFVLDTPFVFTDTDYFVSMRAETSVSTYGATVLWLMCSPDDTFIDYENYDNSVIGSTGGWSPYTVLSPCPTDQDFSLQVVGASIPTPVPDGVNAFPDPGCLTSPSVCKEVTLTFDRADMTPVRGYSVTFELDNLMLCSTPGASVDQGPYLSGYCGGSCTHFEVIDNLDGSYTVDCAILGATCGPDSSGTLFTVDVKSGGSEGPGTLTVTDVIVRDCLNGPVTAVPGNAAEIEVDTVPPSPVADLLSTQVKTGNGSDGLTGILLSFTEPTADVIEVWRAPYSAGSTNAYPEYDDMPSAAPPTLPASYPPPAPWALTGVTGSPQTDEPSARGYWYYVVYSKDACGNVSSVSNMTTGTLNYHLGDVTNGVANGSGNNLVNTPDISHLGDNYGLTMIGYNATINYLDVGPTDDFSVDGLPETDDNIDFEDLILFAINFEEVSAPGREDDAADLAVPQPGIQEPSRTPSLRLVGVEQGVVGTSRYQLVLEGNGNRVQGGHAVLDLDGLEPIDLSEGMLLDAQAAEPFFASYSRDGVLVVDFAALGNGRTVRGDGVVCELVVPRTANRPMLTTVSLRSCDNEELTSERHLALGSPSLEEHMFAGDEVGSNALDLLGARPNPFSGVTVIRFQSATRGPVGLRIVDVQGRLIDQRVTEVVSPGIQEILWDGTDMTGQRVPTGIYLYELQAGGETVRGKVSLSR</sequence>
<evidence type="ECO:0000256" key="1">
    <source>
        <dbReference type="SAM" id="SignalP"/>
    </source>
</evidence>
<reference evidence="2" key="2">
    <citation type="journal article" date="2021" name="Microbiome">
        <title>Successional dynamics and alternative stable states in a saline activated sludge microbial community over 9 years.</title>
        <authorList>
            <person name="Wang Y."/>
            <person name="Ye J."/>
            <person name="Ju F."/>
            <person name="Liu L."/>
            <person name="Boyd J.A."/>
            <person name="Deng Y."/>
            <person name="Parks D.H."/>
            <person name="Jiang X."/>
            <person name="Yin X."/>
            <person name="Woodcroft B.J."/>
            <person name="Tyson G.W."/>
            <person name="Hugenholtz P."/>
            <person name="Polz M.F."/>
            <person name="Zhang T."/>
        </authorList>
    </citation>
    <scope>NUCLEOTIDE SEQUENCE</scope>
    <source>
        <strain evidence="2">HKST-UBA02</strain>
    </source>
</reference>
<reference evidence="2" key="1">
    <citation type="submission" date="2020-04" db="EMBL/GenBank/DDBJ databases">
        <authorList>
            <person name="Zhang T."/>
        </authorList>
    </citation>
    <scope>NUCLEOTIDE SEQUENCE</scope>
    <source>
        <strain evidence="2">HKST-UBA02</strain>
    </source>
</reference>
<organism evidence="2 3">
    <name type="scientific">Eiseniibacteriota bacterium</name>
    <dbReference type="NCBI Taxonomy" id="2212470"/>
    <lineage>
        <taxon>Bacteria</taxon>
        <taxon>Candidatus Eiseniibacteriota</taxon>
    </lineage>
</organism>
<protein>
    <submittedName>
        <fullName evidence="2">T9SS type A sorting domain-containing protein</fullName>
    </submittedName>
</protein>